<protein>
    <submittedName>
        <fullName evidence="5">Fructokinase</fullName>
    </submittedName>
</protein>
<keyword evidence="6" id="KW-1185">Reference proteome</keyword>
<reference evidence="5 6" key="1">
    <citation type="submission" date="2016-10" db="EMBL/GenBank/DDBJ databases">
        <authorList>
            <person name="de Groot N.N."/>
        </authorList>
    </citation>
    <scope>NUCLEOTIDE SEQUENCE [LARGE SCALE GENOMIC DNA]</scope>
    <source>
        <strain evidence="5 6">DSM 18979</strain>
    </source>
</reference>
<dbReference type="Gene3D" id="3.40.1190.30">
    <property type="match status" value="1"/>
</dbReference>
<dbReference type="RefSeq" id="WP_170834674.1">
    <property type="nucleotide sequence ID" value="NZ_FOHU01000002.1"/>
</dbReference>
<dbReference type="AlphaFoldDB" id="A0A1I0A817"/>
<dbReference type="InterPro" id="IPR011611">
    <property type="entry name" value="PfkB_dom"/>
</dbReference>
<comment type="similarity">
    <text evidence="1">Belongs to the carbohydrate kinase PfkB family.</text>
</comment>
<dbReference type="STRING" id="426128.SAMN05660297_00892"/>
<organism evidence="5 6">
    <name type="scientific">Natronincola peptidivorans</name>
    <dbReference type="NCBI Taxonomy" id="426128"/>
    <lineage>
        <taxon>Bacteria</taxon>
        <taxon>Bacillati</taxon>
        <taxon>Bacillota</taxon>
        <taxon>Clostridia</taxon>
        <taxon>Peptostreptococcales</taxon>
        <taxon>Natronincolaceae</taxon>
        <taxon>Natronincola</taxon>
    </lineage>
</organism>
<dbReference type="InterPro" id="IPR029056">
    <property type="entry name" value="Ribokinase-like"/>
</dbReference>
<evidence type="ECO:0000256" key="1">
    <source>
        <dbReference type="ARBA" id="ARBA00010688"/>
    </source>
</evidence>
<evidence type="ECO:0000313" key="6">
    <source>
        <dbReference type="Proteomes" id="UP000199568"/>
    </source>
</evidence>
<dbReference type="Gene3D" id="6.10.140.490">
    <property type="match status" value="1"/>
</dbReference>
<dbReference type="InterPro" id="IPR002139">
    <property type="entry name" value="Ribo/fructo_kinase"/>
</dbReference>
<dbReference type="GO" id="GO:0016301">
    <property type="term" value="F:kinase activity"/>
    <property type="evidence" value="ECO:0007669"/>
    <property type="project" value="UniProtKB-KW"/>
</dbReference>
<gene>
    <name evidence="5" type="ORF">SAMN05660297_00892</name>
</gene>
<sequence length="334" mass="37151">MINIDEPLNLAKEKWDVVAIGEALVDFISQDYVSSLMDAERFERCFGGSPGNVVINMANLGFKPIMISAVGDDYLGQYFLDSLSKQGVPLDGVEIIKDTNTTVVMVSKSKKNPEFIAIRGADKMLRPRESHLKLLDKSSLLHFTAWALSHPDIREASLRLILYGKKKKKIIGFDPNFRHSIWEKQHDGVRLMKEIMGYVDIIKPSEADAEFIFGNDSYEGYLEKFLGLGCKLVILTLGEKGLLASDGRKILRLPSFAKEVQDTTGAGDAFWSGFYGSLLRGNKVKEAIKHGSYTAAYKVKYIGGVCSLPNLKTLIETFEGEKNEGSIFKSTGKF</sequence>
<keyword evidence="2" id="KW-0808">Transferase</keyword>
<evidence type="ECO:0000259" key="4">
    <source>
        <dbReference type="Pfam" id="PF00294"/>
    </source>
</evidence>
<dbReference type="SUPFAM" id="SSF53613">
    <property type="entry name" value="Ribokinase-like"/>
    <property type="match status" value="1"/>
</dbReference>
<evidence type="ECO:0000313" key="5">
    <source>
        <dbReference type="EMBL" id="SES89381.1"/>
    </source>
</evidence>
<dbReference type="Gene3D" id="3.40.1620.20">
    <property type="match status" value="1"/>
</dbReference>
<proteinExistence type="inferred from homology"/>
<dbReference type="PANTHER" id="PTHR43085">
    <property type="entry name" value="HEXOKINASE FAMILY MEMBER"/>
    <property type="match status" value="1"/>
</dbReference>
<accession>A0A1I0A817</accession>
<dbReference type="PANTHER" id="PTHR43085:SF57">
    <property type="entry name" value="CARBOHYDRATE KINASE PFKB DOMAIN-CONTAINING PROTEIN"/>
    <property type="match status" value="1"/>
</dbReference>
<dbReference type="PRINTS" id="PR00990">
    <property type="entry name" value="RIBOKINASE"/>
</dbReference>
<dbReference type="Pfam" id="PF00294">
    <property type="entry name" value="PfkB"/>
    <property type="match status" value="1"/>
</dbReference>
<evidence type="ECO:0000256" key="2">
    <source>
        <dbReference type="ARBA" id="ARBA00022679"/>
    </source>
</evidence>
<dbReference type="Proteomes" id="UP000199568">
    <property type="component" value="Unassembled WGS sequence"/>
</dbReference>
<dbReference type="InterPro" id="IPR050306">
    <property type="entry name" value="PfkB_Carbo_kinase"/>
</dbReference>
<keyword evidence="3 5" id="KW-0418">Kinase</keyword>
<dbReference type="EMBL" id="FOHU01000002">
    <property type="protein sequence ID" value="SES89381.1"/>
    <property type="molecule type" value="Genomic_DNA"/>
</dbReference>
<evidence type="ECO:0000256" key="3">
    <source>
        <dbReference type="ARBA" id="ARBA00022777"/>
    </source>
</evidence>
<feature type="domain" description="Carbohydrate kinase PfkB" evidence="4">
    <location>
        <begin position="16"/>
        <end position="309"/>
    </location>
</feature>
<name>A0A1I0A817_9FIRM</name>